<keyword evidence="4" id="KW-1185">Reference proteome</keyword>
<organism evidence="3 4">
    <name type="scientific">Lachnobacterium bovis</name>
    <dbReference type="NCBI Taxonomy" id="140626"/>
    <lineage>
        <taxon>Bacteria</taxon>
        <taxon>Bacillati</taxon>
        <taxon>Bacillota</taxon>
        <taxon>Clostridia</taxon>
        <taxon>Lachnospirales</taxon>
        <taxon>Lachnospiraceae</taxon>
        <taxon>Lachnobacterium</taxon>
    </lineage>
</organism>
<dbReference type="GO" id="GO:0008168">
    <property type="term" value="F:methyltransferase activity"/>
    <property type="evidence" value="ECO:0007669"/>
    <property type="project" value="UniProtKB-KW"/>
</dbReference>
<dbReference type="RefSeq" id="WP_027422401.1">
    <property type="nucleotide sequence ID" value="NZ_FOGW01000004.1"/>
</dbReference>
<dbReference type="InterPro" id="IPR029063">
    <property type="entry name" value="SAM-dependent_MTases_sf"/>
</dbReference>
<dbReference type="PANTHER" id="PTHR43861">
    <property type="entry name" value="TRANS-ACONITATE 2-METHYLTRANSFERASE-RELATED"/>
    <property type="match status" value="1"/>
</dbReference>
<dbReference type="InterPro" id="IPR041698">
    <property type="entry name" value="Methyltransf_25"/>
</dbReference>
<reference evidence="4" key="1">
    <citation type="submission" date="2016-10" db="EMBL/GenBank/DDBJ databases">
        <authorList>
            <person name="Varghese N."/>
            <person name="Submissions S."/>
        </authorList>
    </citation>
    <scope>NUCLEOTIDE SEQUENCE [LARGE SCALE GENOMIC DNA]</scope>
    <source>
        <strain evidence="4">S1b</strain>
    </source>
</reference>
<name>A0A1H9PDA7_9FIRM</name>
<protein>
    <submittedName>
        <fullName evidence="3">Putative AdoMet-dependent methyltransferase</fullName>
    </submittedName>
</protein>
<keyword evidence="1 3" id="KW-0808">Transferase</keyword>
<evidence type="ECO:0000259" key="2">
    <source>
        <dbReference type="Pfam" id="PF13649"/>
    </source>
</evidence>
<feature type="domain" description="Methyltransferase" evidence="2">
    <location>
        <begin position="51"/>
        <end position="144"/>
    </location>
</feature>
<accession>A0A1H9PDA7</accession>
<evidence type="ECO:0000313" key="4">
    <source>
        <dbReference type="Proteomes" id="UP000182471"/>
    </source>
</evidence>
<keyword evidence="3" id="KW-0489">Methyltransferase</keyword>
<dbReference type="Gene3D" id="3.40.50.150">
    <property type="entry name" value="Vaccinia Virus protein VP39"/>
    <property type="match status" value="1"/>
</dbReference>
<dbReference type="GO" id="GO:0032259">
    <property type="term" value="P:methylation"/>
    <property type="evidence" value="ECO:0007669"/>
    <property type="project" value="UniProtKB-KW"/>
</dbReference>
<dbReference type="CDD" id="cd02440">
    <property type="entry name" value="AdoMet_MTases"/>
    <property type="match status" value="1"/>
</dbReference>
<dbReference type="Pfam" id="PF13649">
    <property type="entry name" value="Methyltransf_25"/>
    <property type="match status" value="1"/>
</dbReference>
<evidence type="ECO:0000313" key="3">
    <source>
        <dbReference type="EMBL" id="SER45553.1"/>
    </source>
</evidence>
<proteinExistence type="predicted"/>
<dbReference type="SUPFAM" id="SSF53335">
    <property type="entry name" value="S-adenosyl-L-methionine-dependent methyltransferases"/>
    <property type="match status" value="1"/>
</dbReference>
<dbReference type="Proteomes" id="UP000182471">
    <property type="component" value="Unassembled WGS sequence"/>
</dbReference>
<dbReference type="EMBL" id="FOGW01000004">
    <property type="protein sequence ID" value="SER45553.1"/>
    <property type="molecule type" value="Genomic_DNA"/>
</dbReference>
<evidence type="ECO:0000256" key="1">
    <source>
        <dbReference type="ARBA" id="ARBA00022679"/>
    </source>
</evidence>
<gene>
    <name evidence="3" type="ORF">SAMN02910429_00181</name>
</gene>
<sequence length="205" mass="23256">MLDNKGFDLWADGYDEAVGLSEEENSYPFAGYKNVLSGIFQEIMTKPNAKVLDIGFGTGTLTTKLYENGCDVYGQDFSQRMIELAKEKMPNAKLFQGDFSKGLALELREGKYDFIIGTYSLHHLTDEKKISFFNELLNKLNEGGKLLIGDVAFSSRAELEKCRKEAEDKWDDDEIYFVLDELVKSFPNVTFKQKSYCSGIISIKK</sequence>
<dbReference type="AlphaFoldDB" id="A0A1H9PDA7"/>